<keyword evidence="3 5" id="KW-0819">tRNA processing</keyword>
<dbReference type="InterPro" id="IPR020103">
    <property type="entry name" value="PsdUridine_synth_cat_dom_sf"/>
</dbReference>
<dbReference type="EC" id="5.4.99.25" evidence="5"/>
<dbReference type="Pfam" id="PF01509">
    <property type="entry name" value="TruB_N"/>
    <property type="match status" value="1"/>
</dbReference>
<feature type="domain" description="Pseudouridine synthase II N-terminal" evidence="6">
    <location>
        <begin position="28"/>
        <end position="190"/>
    </location>
</feature>
<evidence type="ECO:0000259" key="6">
    <source>
        <dbReference type="Pfam" id="PF01509"/>
    </source>
</evidence>
<proteinExistence type="inferred from homology"/>
<protein>
    <recommendedName>
        <fullName evidence="5">tRNA pseudouridine synthase B</fullName>
        <ecNumber evidence="5">5.4.99.25</ecNumber>
    </recommendedName>
    <alternativeName>
        <fullName evidence="5">tRNA pseudouridine(55) synthase</fullName>
        <shortName evidence="5">Psi55 synthase</shortName>
    </alternativeName>
    <alternativeName>
        <fullName evidence="5">tRNA pseudouridylate synthase</fullName>
    </alternativeName>
    <alternativeName>
        <fullName evidence="5">tRNA-uridine isomerase</fullName>
    </alternativeName>
</protein>
<dbReference type="OrthoDB" id="9802309at2"/>
<dbReference type="PANTHER" id="PTHR13767">
    <property type="entry name" value="TRNA-PSEUDOURIDINE SYNTHASE"/>
    <property type="match status" value="1"/>
</dbReference>
<dbReference type="EMBL" id="CP042817">
    <property type="protein sequence ID" value="QEJ97050.1"/>
    <property type="molecule type" value="Genomic_DNA"/>
</dbReference>
<dbReference type="GO" id="GO:0031119">
    <property type="term" value="P:tRNA pseudouridine synthesis"/>
    <property type="evidence" value="ECO:0007669"/>
    <property type="project" value="UniProtKB-UniRule"/>
</dbReference>
<dbReference type="SUPFAM" id="SSF55120">
    <property type="entry name" value="Pseudouridine synthase"/>
    <property type="match status" value="1"/>
</dbReference>
<evidence type="ECO:0000313" key="10">
    <source>
        <dbReference type="Proteomes" id="UP000323594"/>
    </source>
</evidence>
<keyword evidence="4 5" id="KW-0413">Isomerase</keyword>
<reference evidence="9" key="1">
    <citation type="submission" date="2015-01" db="EMBL/GenBank/DDBJ databases">
        <authorList>
            <person name="Manzoor Shahid"/>
            <person name="Zubair Saima"/>
        </authorList>
    </citation>
    <scope>NUCLEOTIDE SEQUENCE [LARGE SCALE GENOMIC DNA]</scope>
    <source>
        <strain evidence="9">V1</strain>
    </source>
</reference>
<accession>A0A0B7GYY1</accession>
<evidence type="ECO:0000313" key="8">
    <source>
        <dbReference type="EMBL" id="QEJ97050.1"/>
    </source>
</evidence>
<dbReference type="InterPro" id="IPR014780">
    <property type="entry name" value="tRNA_psdUridine_synth_TruB"/>
</dbReference>
<dbReference type="HAMAP" id="MF_01080">
    <property type="entry name" value="TruB_bact"/>
    <property type="match status" value="1"/>
</dbReference>
<feature type="active site" description="Nucleophile" evidence="5">
    <location>
        <position position="43"/>
    </location>
</feature>
<dbReference type="Gene3D" id="3.30.2350.10">
    <property type="entry name" value="Pseudouridine synthase"/>
    <property type="match status" value="1"/>
</dbReference>
<evidence type="ECO:0000256" key="1">
    <source>
        <dbReference type="ARBA" id="ARBA00000385"/>
    </source>
</evidence>
<reference evidence="8 10" key="3">
    <citation type="submission" date="2019-08" db="EMBL/GenBank/DDBJ databases">
        <authorList>
            <person name="Kuhnert P."/>
        </authorList>
    </citation>
    <scope>NUCLEOTIDE SEQUENCE [LARGE SCALE GENOMIC DNA]</scope>
    <source>
        <strain evidence="8 10">B36.5</strain>
    </source>
</reference>
<dbReference type="GO" id="GO:0160148">
    <property type="term" value="F:tRNA pseudouridine(55) synthase activity"/>
    <property type="evidence" value="ECO:0007669"/>
    <property type="project" value="UniProtKB-EC"/>
</dbReference>
<dbReference type="NCBIfam" id="TIGR00431">
    <property type="entry name" value="TruB"/>
    <property type="match status" value="1"/>
</dbReference>
<evidence type="ECO:0000256" key="2">
    <source>
        <dbReference type="ARBA" id="ARBA00005642"/>
    </source>
</evidence>
<dbReference type="AlphaFoldDB" id="A0A0B7GYY1"/>
<keyword evidence="9" id="KW-1185">Reference proteome</keyword>
<comment type="similarity">
    <text evidence="2 5">Belongs to the pseudouridine synthase TruB family. Type 1 subfamily.</text>
</comment>
<evidence type="ECO:0000256" key="4">
    <source>
        <dbReference type="ARBA" id="ARBA00023235"/>
    </source>
</evidence>
<dbReference type="GeneID" id="57751913"/>
<evidence type="ECO:0000313" key="7">
    <source>
        <dbReference type="EMBL" id="CEM62847.1"/>
    </source>
</evidence>
<dbReference type="GO" id="GO:0003723">
    <property type="term" value="F:RNA binding"/>
    <property type="evidence" value="ECO:0007669"/>
    <property type="project" value="InterPro"/>
</dbReference>
<sequence length="334" mass="36603">MRKIEQDLIIPFAKQAGMTSFDSLWQVKHALKTKKLGHTGTLDSFADGLLVLLSGKLTRLAGRITDFDKTYITRMEFGKQTDTLDPEGEVIDMKELPQVEAFFSVLDSFTGVITQIPPLYSAVKIKGQRASDRMRQGEAVVLKERSITIYSLRVVSLESDGKTADPSAFASGALLSAATLEVSCSKGTYIRSLVRDIAAAAGSCAFVSALRRTAVGPFMLAEAAGYDKLVEFGKTESEVNQSRTQLLYEEIKAASKTLDTKTAKKLGFPVVEINRAFVKNFFHGQKIQKEWFNTVPASSGSRLIAVFSCDNCIGLIKNSGNSFNYDTVFQIEGM</sequence>
<reference evidence="7" key="2">
    <citation type="submission" date="2015-01" db="EMBL/GenBank/DDBJ databases">
        <authorList>
            <person name="Xiang T."/>
            <person name="Song Y."/>
            <person name="Huang L."/>
            <person name="Wang B."/>
            <person name="Wu P."/>
        </authorList>
    </citation>
    <scope>NUCLEOTIDE SEQUENCE [LARGE SCALE GENOMIC DNA]</scope>
    <source>
        <strain evidence="7">V1</strain>
    </source>
</reference>
<evidence type="ECO:0000313" key="9">
    <source>
        <dbReference type="Proteomes" id="UP000042527"/>
    </source>
</evidence>
<dbReference type="EMBL" id="CDNC01000045">
    <property type="protein sequence ID" value="CEM62847.1"/>
    <property type="molecule type" value="Genomic_DNA"/>
</dbReference>
<dbReference type="GO" id="GO:1990481">
    <property type="term" value="P:mRNA pseudouridine synthesis"/>
    <property type="evidence" value="ECO:0007669"/>
    <property type="project" value="TreeGrafter"/>
</dbReference>
<organism evidence="7 9">
    <name type="scientific">Treponema phagedenis</name>
    <dbReference type="NCBI Taxonomy" id="162"/>
    <lineage>
        <taxon>Bacteria</taxon>
        <taxon>Pseudomonadati</taxon>
        <taxon>Spirochaetota</taxon>
        <taxon>Spirochaetia</taxon>
        <taxon>Spirochaetales</taxon>
        <taxon>Treponemataceae</taxon>
        <taxon>Treponema</taxon>
    </lineage>
</organism>
<dbReference type="PANTHER" id="PTHR13767:SF2">
    <property type="entry name" value="PSEUDOURIDYLATE SYNTHASE TRUB1"/>
    <property type="match status" value="1"/>
</dbReference>
<dbReference type="InterPro" id="IPR002501">
    <property type="entry name" value="PsdUridine_synth_N"/>
</dbReference>
<evidence type="ECO:0000256" key="3">
    <source>
        <dbReference type="ARBA" id="ARBA00022694"/>
    </source>
</evidence>
<dbReference type="CDD" id="cd02573">
    <property type="entry name" value="PseudoU_synth_EcTruB"/>
    <property type="match status" value="1"/>
</dbReference>
<comment type="function">
    <text evidence="5">Responsible for synthesis of pseudouridine from uracil-55 in the psi GC loop of transfer RNAs.</text>
</comment>
<comment type="catalytic activity">
    <reaction evidence="1 5">
        <text>uridine(55) in tRNA = pseudouridine(55) in tRNA</text>
        <dbReference type="Rhea" id="RHEA:42532"/>
        <dbReference type="Rhea" id="RHEA-COMP:10101"/>
        <dbReference type="Rhea" id="RHEA-COMP:10102"/>
        <dbReference type="ChEBI" id="CHEBI:65314"/>
        <dbReference type="ChEBI" id="CHEBI:65315"/>
        <dbReference type="EC" id="5.4.99.25"/>
    </reaction>
</comment>
<gene>
    <name evidence="5 7" type="primary">truB</name>
    <name evidence="8" type="ORF">FUT82_02990</name>
    <name evidence="7" type="ORF">TPHV1_50107</name>
</gene>
<dbReference type="Proteomes" id="UP000042527">
    <property type="component" value="Unassembled WGS sequence"/>
</dbReference>
<dbReference type="Proteomes" id="UP000323594">
    <property type="component" value="Chromosome"/>
</dbReference>
<dbReference type="RefSeq" id="WP_024751870.1">
    <property type="nucleotide sequence ID" value="NZ_CDNC01000045.1"/>
</dbReference>
<name>A0A0B7GYY1_TREPH</name>
<evidence type="ECO:0000256" key="5">
    <source>
        <dbReference type="HAMAP-Rule" id="MF_01080"/>
    </source>
</evidence>